<dbReference type="AlphaFoldDB" id="A0A1Y4DCR8"/>
<organism evidence="11 12">
    <name type="scientific">Candidatus Avelusimicrobium gallicola</name>
    <dbReference type="NCBI Taxonomy" id="2562704"/>
    <lineage>
        <taxon>Bacteria</taxon>
        <taxon>Pseudomonadati</taxon>
        <taxon>Elusimicrobiota</taxon>
        <taxon>Elusimicrobia</taxon>
        <taxon>Elusimicrobiales</taxon>
        <taxon>Elusimicrobiaceae</taxon>
        <taxon>Candidatus Avelusimicrobium</taxon>
    </lineage>
</organism>
<evidence type="ECO:0000256" key="3">
    <source>
        <dbReference type="ARBA" id="ARBA00022475"/>
    </source>
</evidence>
<comment type="caution">
    <text evidence="11">The sequence shown here is derived from an EMBL/GenBank/DDBJ whole genome shotgun (WGS) entry which is preliminary data.</text>
</comment>
<feature type="transmembrane region" description="Helical" evidence="10">
    <location>
        <begin position="57"/>
        <end position="78"/>
    </location>
</feature>
<dbReference type="GO" id="GO:0005886">
    <property type="term" value="C:plasma membrane"/>
    <property type="evidence" value="ECO:0007669"/>
    <property type="project" value="UniProtKB-SubCell"/>
</dbReference>
<dbReference type="PANTHER" id="PTHR30561">
    <property type="entry name" value="SMR FAMILY PROTON-DEPENDENT DRUG EFFLUX TRANSPORTER SUGE"/>
    <property type="match status" value="1"/>
</dbReference>
<gene>
    <name evidence="11" type="ORF">B5F75_03425</name>
</gene>
<evidence type="ECO:0000256" key="10">
    <source>
        <dbReference type="SAM" id="Phobius"/>
    </source>
</evidence>
<dbReference type="Pfam" id="PF00893">
    <property type="entry name" value="Multi_Drug_Res"/>
    <property type="match status" value="1"/>
</dbReference>
<keyword evidence="4 9" id="KW-0812">Transmembrane</keyword>
<dbReference type="Gene3D" id="1.10.3730.20">
    <property type="match status" value="1"/>
</dbReference>
<evidence type="ECO:0000256" key="7">
    <source>
        <dbReference type="ARBA" id="ARBA00038151"/>
    </source>
</evidence>
<evidence type="ECO:0000256" key="8">
    <source>
        <dbReference type="ARBA" id="ARBA00039168"/>
    </source>
</evidence>
<dbReference type="InterPro" id="IPR037185">
    <property type="entry name" value="EmrE-like"/>
</dbReference>
<accession>A0A1Y4DCR8</accession>
<dbReference type="Proteomes" id="UP000196368">
    <property type="component" value="Unassembled WGS sequence"/>
</dbReference>
<evidence type="ECO:0000256" key="5">
    <source>
        <dbReference type="ARBA" id="ARBA00022989"/>
    </source>
</evidence>
<keyword evidence="2" id="KW-0813">Transport</keyword>
<keyword evidence="12" id="KW-1185">Reference proteome</keyword>
<evidence type="ECO:0000256" key="9">
    <source>
        <dbReference type="RuleBase" id="RU003942"/>
    </source>
</evidence>
<dbReference type="InterPro" id="IPR045324">
    <property type="entry name" value="Small_multidrug_res"/>
</dbReference>
<proteinExistence type="inferred from homology"/>
<evidence type="ECO:0000313" key="11">
    <source>
        <dbReference type="EMBL" id="OUO56907.1"/>
    </source>
</evidence>
<feature type="transmembrane region" description="Helical" evidence="10">
    <location>
        <begin position="32"/>
        <end position="50"/>
    </location>
</feature>
<sequence>MSWLWVLAAAFAEVCGTIGLKKFSSFPTWRNLLLFTGGFLFSFALLYTSFQYLAVSAAYAVWIGLGTTGAVLVNMFFFHEGRNAGRLAGMLLIVIGAAGIKWLS</sequence>
<evidence type="ECO:0000256" key="2">
    <source>
        <dbReference type="ARBA" id="ARBA00022448"/>
    </source>
</evidence>
<keyword evidence="6 10" id="KW-0472">Membrane</keyword>
<dbReference type="RefSeq" id="WP_087287957.1">
    <property type="nucleotide sequence ID" value="NZ_NFJD01000002.1"/>
</dbReference>
<name>A0A1Y4DCR8_9BACT</name>
<dbReference type="PANTHER" id="PTHR30561:SF0">
    <property type="entry name" value="GUANIDINIUM EXPORTER"/>
    <property type="match status" value="1"/>
</dbReference>
<dbReference type="GO" id="GO:0022857">
    <property type="term" value="F:transmembrane transporter activity"/>
    <property type="evidence" value="ECO:0007669"/>
    <property type="project" value="InterPro"/>
</dbReference>
<evidence type="ECO:0000256" key="1">
    <source>
        <dbReference type="ARBA" id="ARBA00004651"/>
    </source>
</evidence>
<keyword evidence="3" id="KW-1003">Cell membrane</keyword>
<feature type="transmembrane region" description="Helical" evidence="10">
    <location>
        <begin position="84"/>
        <end position="103"/>
    </location>
</feature>
<dbReference type="OrthoDB" id="21828at2"/>
<keyword evidence="5 10" id="KW-1133">Transmembrane helix</keyword>
<comment type="similarity">
    <text evidence="7">Belongs to the drug/metabolite transporter (DMT) superfamily. Small multidrug resistance (SMR) (TC 2.A.7.1) family. Gdx/SugE subfamily.</text>
</comment>
<evidence type="ECO:0000313" key="12">
    <source>
        <dbReference type="Proteomes" id="UP000196368"/>
    </source>
</evidence>
<evidence type="ECO:0000256" key="6">
    <source>
        <dbReference type="ARBA" id="ARBA00023136"/>
    </source>
</evidence>
<protein>
    <recommendedName>
        <fullName evidence="8">Guanidinium exporter</fullName>
    </recommendedName>
</protein>
<dbReference type="InterPro" id="IPR000390">
    <property type="entry name" value="Small_drug/metabolite_transptr"/>
</dbReference>
<comment type="subcellular location">
    <subcellularLocation>
        <location evidence="1 9">Cell membrane</location>
        <topology evidence="1 9">Multi-pass membrane protein</topology>
    </subcellularLocation>
</comment>
<dbReference type="SUPFAM" id="SSF103481">
    <property type="entry name" value="Multidrug resistance efflux transporter EmrE"/>
    <property type="match status" value="1"/>
</dbReference>
<dbReference type="EMBL" id="NFJD01000002">
    <property type="protein sequence ID" value="OUO56907.1"/>
    <property type="molecule type" value="Genomic_DNA"/>
</dbReference>
<reference evidence="12" key="1">
    <citation type="submission" date="2017-04" db="EMBL/GenBank/DDBJ databases">
        <title>Function of individual gut microbiota members based on whole genome sequencing of pure cultures obtained from chicken caecum.</title>
        <authorList>
            <person name="Medvecky M."/>
            <person name="Cejkova D."/>
            <person name="Polansky O."/>
            <person name="Karasova D."/>
            <person name="Kubasova T."/>
            <person name="Cizek A."/>
            <person name="Rychlik I."/>
        </authorList>
    </citation>
    <scope>NUCLEOTIDE SEQUENCE [LARGE SCALE GENOMIC DNA]</scope>
    <source>
        <strain evidence="12">An273</strain>
    </source>
</reference>
<evidence type="ECO:0000256" key="4">
    <source>
        <dbReference type="ARBA" id="ARBA00022692"/>
    </source>
</evidence>